<accession>A0A4C1ULH2</accession>
<keyword evidence="3" id="KW-1185">Reference proteome</keyword>
<evidence type="ECO:0000313" key="2">
    <source>
        <dbReference type="EMBL" id="GBP26947.1"/>
    </source>
</evidence>
<evidence type="ECO:0000313" key="3">
    <source>
        <dbReference type="Proteomes" id="UP000299102"/>
    </source>
</evidence>
<proteinExistence type="predicted"/>
<feature type="region of interest" description="Disordered" evidence="1">
    <location>
        <begin position="1"/>
        <end position="44"/>
    </location>
</feature>
<feature type="compositionally biased region" description="Basic and acidic residues" evidence="1">
    <location>
        <begin position="24"/>
        <end position="37"/>
    </location>
</feature>
<sequence length="95" mass="10758">MKSRDLDHKISSLDPRNAPARAARARDVTRAARERPARLPARAAPPKKRAFDILYFLYTDMTRPAKLRAARGRPIIVEWERRKAFGGPLSFGDSS</sequence>
<reference evidence="2 3" key="1">
    <citation type="journal article" date="2019" name="Commun. Biol.">
        <title>The bagworm genome reveals a unique fibroin gene that provides high tensile strength.</title>
        <authorList>
            <person name="Kono N."/>
            <person name="Nakamura H."/>
            <person name="Ohtoshi R."/>
            <person name="Tomita M."/>
            <person name="Numata K."/>
            <person name="Arakawa K."/>
        </authorList>
    </citation>
    <scope>NUCLEOTIDE SEQUENCE [LARGE SCALE GENOMIC DNA]</scope>
</reference>
<name>A0A4C1ULH2_EUMVA</name>
<evidence type="ECO:0000256" key="1">
    <source>
        <dbReference type="SAM" id="MobiDB-lite"/>
    </source>
</evidence>
<dbReference type="Proteomes" id="UP000299102">
    <property type="component" value="Unassembled WGS sequence"/>
</dbReference>
<comment type="caution">
    <text evidence="2">The sequence shown here is derived from an EMBL/GenBank/DDBJ whole genome shotgun (WGS) entry which is preliminary data.</text>
</comment>
<organism evidence="2 3">
    <name type="scientific">Eumeta variegata</name>
    <name type="common">Bagworm moth</name>
    <name type="synonym">Eumeta japonica</name>
    <dbReference type="NCBI Taxonomy" id="151549"/>
    <lineage>
        <taxon>Eukaryota</taxon>
        <taxon>Metazoa</taxon>
        <taxon>Ecdysozoa</taxon>
        <taxon>Arthropoda</taxon>
        <taxon>Hexapoda</taxon>
        <taxon>Insecta</taxon>
        <taxon>Pterygota</taxon>
        <taxon>Neoptera</taxon>
        <taxon>Endopterygota</taxon>
        <taxon>Lepidoptera</taxon>
        <taxon>Glossata</taxon>
        <taxon>Ditrysia</taxon>
        <taxon>Tineoidea</taxon>
        <taxon>Psychidae</taxon>
        <taxon>Oiketicinae</taxon>
        <taxon>Eumeta</taxon>
    </lineage>
</organism>
<dbReference type="EMBL" id="BGZK01000187">
    <property type="protein sequence ID" value="GBP26947.1"/>
    <property type="molecule type" value="Genomic_DNA"/>
</dbReference>
<gene>
    <name evidence="2" type="ORF">EVAR_95733_1</name>
</gene>
<protein>
    <submittedName>
        <fullName evidence="2">Uncharacterized protein</fullName>
    </submittedName>
</protein>
<dbReference type="AlphaFoldDB" id="A0A4C1ULH2"/>
<feature type="compositionally biased region" description="Basic and acidic residues" evidence="1">
    <location>
        <begin position="1"/>
        <end position="11"/>
    </location>
</feature>